<gene>
    <name evidence="2" type="ORF">DMP03_12530</name>
</gene>
<dbReference type="Proteomes" id="UP000326302">
    <property type="component" value="Unassembled WGS sequence"/>
</dbReference>
<dbReference type="AlphaFoldDB" id="A0A5N5U3T3"/>
<feature type="region of interest" description="Disordered" evidence="1">
    <location>
        <begin position="1"/>
        <end position="57"/>
    </location>
</feature>
<keyword evidence="2" id="KW-0614">Plasmid</keyword>
<reference evidence="2 3" key="1">
    <citation type="submission" date="2019-10" db="EMBL/GenBank/DDBJ databases">
        <title>Unraveling microbial dark matter from salterns through culturing: the case of the genus Halosegnis.</title>
        <authorList>
            <person name="Duran-Viseras A."/>
            <person name="Andrei A.-S."/>
            <person name="Vera-Gargallo B."/>
            <person name="Ghai R."/>
            <person name="Sanchez-Porro C."/>
            <person name="Ventosa A."/>
        </authorList>
    </citation>
    <scope>NUCLEOTIDE SEQUENCE [LARGE SCALE GENOMIC DNA]</scope>
    <source>
        <strain evidence="2 3">F17-44</strain>
        <plasmid evidence="2">unnamed2</plasmid>
    </source>
</reference>
<organism evidence="2 3">
    <name type="scientific">Halosegnis rubeus</name>
    <dbReference type="NCBI Taxonomy" id="2212850"/>
    <lineage>
        <taxon>Archaea</taxon>
        <taxon>Methanobacteriati</taxon>
        <taxon>Methanobacteriota</taxon>
        <taxon>Stenosarchaea group</taxon>
        <taxon>Halobacteria</taxon>
        <taxon>Halobacteriales</taxon>
        <taxon>Natronomonadaceae</taxon>
        <taxon>Halosegnis</taxon>
    </lineage>
</organism>
<name>A0A5N5U3T3_9EURY</name>
<evidence type="ECO:0000313" key="2">
    <source>
        <dbReference type="EMBL" id="KAB7513213.1"/>
    </source>
</evidence>
<evidence type="ECO:0000313" key="3">
    <source>
        <dbReference type="Proteomes" id="UP000326302"/>
    </source>
</evidence>
<proteinExistence type="predicted"/>
<dbReference type="RefSeq" id="WP_152120880.1">
    <property type="nucleotide sequence ID" value="NZ_QJOW01000006.1"/>
</dbReference>
<evidence type="ECO:0000256" key="1">
    <source>
        <dbReference type="SAM" id="MobiDB-lite"/>
    </source>
</evidence>
<protein>
    <submittedName>
        <fullName evidence="2">Uncharacterized protein</fullName>
    </submittedName>
</protein>
<geneLocation type="plasmid" evidence="2">
    <name>unnamed2</name>
</geneLocation>
<sequence>MTDQYADYEALRPLGEATHVPDDQLANSSGEPRRQRSGGVDAGYPDDPTEGETECDSCGASIPAGQSKCRFCLTNHLEAADDQDTSTAEQTLLHIIHIVVEASTFYGAVGKGSAAATLLAKADDDPVVDDCKLIYDLDEEPAPRLVDQWPSLPSATRVTSECGNQLLAAARERTAWTETTQSCHDGEHTTFLYEETGSGVHSEDRLASLREDADDDLWLVPAIALQESVGKTDTEQPRRERPNRTHLECRECDRETKHRFREFEAIPDDEWTGQPMWECQRCGTPRYGPEPEAGQ</sequence>
<dbReference type="OrthoDB" id="255391at2157"/>
<dbReference type="EMBL" id="QJOW01000006">
    <property type="protein sequence ID" value="KAB7513213.1"/>
    <property type="molecule type" value="Genomic_DNA"/>
</dbReference>
<comment type="caution">
    <text evidence="2">The sequence shown here is derived from an EMBL/GenBank/DDBJ whole genome shotgun (WGS) entry which is preliminary data.</text>
</comment>
<accession>A0A5N5U3T3</accession>